<dbReference type="GO" id="GO:0010181">
    <property type="term" value="F:FMN binding"/>
    <property type="evidence" value="ECO:0007669"/>
    <property type="project" value="InterPro"/>
</dbReference>
<dbReference type="AlphaFoldDB" id="A0A839RYK4"/>
<proteinExistence type="predicted"/>
<dbReference type="Proteomes" id="UP000550714">
    <property type="component" value="Unassembled WGS sequence"/>
</dbReference>
<feature type="domain" description="Flavin reductase like" evidence="2">
    <location>
        <begin position="16"/>
        <end position="161"/>
    </location>
</feature>
<dbReference type="InterPro" id="IPR012349">
    <property type="entry name" value="Split_barrel_FMN-bd"/>
</dbReference>
<accession>A0A839RYK4</accession>
<dbReference type="PANTHER" id="PTHR30466">
    <property type="entry name" value="FLAVIN REDUCTASE"/>
    <property type="match status" value="1"/>
</dbReference>
<dbReference type="RefSeq" id="WP_183651675.1">
    <property type="nucleotide sequence ID" value="NZ_JACHWU010000002.1"/>
</dbReference>
<dbReference type="Gene3D" id="2.30.110.10">
    <property type="entry name" value="Electron Transport, Fmn-binding Protein, Chain A"/>
    <property type="match status" value="1"/>
</dbReference>
<dbReference type="InterPro" id="IPR050268">
    <property type="entry name" value="NADH-dep_flavin_reductase"/>
</dbReference>
<dbReference type="PANTHER" id="PTHR30466:SF1">
    <property type="entry name" value="FMN REDUCTASE (NADH) RUTF"/>
    <property type="match status" value="1"/>
</dbReference>
<evidence type="ECO:0000259" key="2">
    <source>
        <dbReference type="SMART" id="SM00903"/>
    </source>
</evidence>
<keyword evidence="1" id="KW-0560">Oxidoreductase</keyword>
<dbReference type="SMART" id="SM00903">
    <property type="entry name" value="Flavin_Reduct"/>
    <property type="match status" value="1"/>
</dbReference>
<sequence length="169" mass="17449">MTECDDALADRFAAAFRTHPAGVAIITADDGAGPAGLTATSVISLSARPALLAFSLSARSSAAPRIEAAGNVVVHLLDAGQVDLAKRFATGGIDRFAPPCRWHRLPTGEPVLSSVGTWLRGRIADGLTAGGSTLVVVEVEEVGPGAAADAPLVYRDRTWYALDERAVTA</sequence>
<evidence type="ECO:0000313" key="3">
    <source>
        <dbReference type="EMBL" id="MBB3050841.1"/>
    </source>
</evidence>
<dbReference type="InterPro" id="IPR002563">
    <property type="entry name" value="Flavin_Rdtase-like_dom"/>
</dbReference>
<dbReference type="GO" id="GO:0042602">
    <property type="term" value="F:riboflavin reductase (NADPH) activity"/>
    <property type="evidence" value="ECO:0007669"/>
    <property type="project" value="TreeGrafter"/>
</dbReference>
<keyword evidence="4" id="KW-1185">Reference proteome</keyword>
<name>A0A839RYK4_9PSEU</name>
<organism evidence="3 4">
    <name type="scientific">Prauserella isguenensis</name>
    <dbReference type="NCBI Taxonomy" id="1470180"/>
    <lineage>
        <taxon>Bacteria</taxon>
        <taxon>Bacillati</taxon>
        <taxon>Actinomycetota</taxon>
        <taxon>Actinomycetes</taxon>
        <taxon>Pseudonocardiales</taxon>
        <taxon>Pseudonocardiaceae</taxon>
        <taxon>Prauserella</taxon>
    </lineage>
</organism>
<dbReference type="SUPFAM" id="SSF50475">
    <property type="entry name" value="FMN-binding split barrel"/>
    <property type="match status" value="1"/>
</dbReference>
<reference evidence="3 4" key="1">
    <citation type="submission" date="2020-08" db="EMBL/GenBank/DDBJ databases">
        <title>Genomic Encyclopedia of Type Strains, Phase III (KMG-III): the genomes of soil and plant-associated and newly described type strains.</title>
        <authorList>
            <person name="Whitman W."/>
        </authorList>
    </citation>
    <scope>NUCLEOTIDE SEQUENCE [LARGE SCALE GENOMIC DNA]</scope>
    <source>
        <strain evidence="3 4">CECT 8577</strain>
    </source>
</reference>
<dbReference type="Pfam" id="PF01613">
    <property type="entry name" value="Flavin_Reduct"/>
    <property type="match status" value="1"/>
</dbReference>
<protein>
    <submittedName>
        <fullName evidence="3">Flavin reductase (DIM6/NTAB) family NADH-FMN oxidoreductase RutF</fullName>
    </submittedName>
</protein>
<gene>
    <name evidence="3" type="ORF">FHS23_001864</name>
</gene>
<evidence type="ECO:0000313" key="4">
    <source>
        <dbReference type="Proteomes" id="UP000550714"/>
    </source>
</evidence>
<dbReference type="EMBL" id="JACHWU010000002">
    <property type="protein sequence ID" value="MBB3050841.1"/>
    <property type="molecule type" value="Genomic_DNA"/>
</dbReference>
<evidence type="ECO:0000256" key="1">
    <source>
        <dbReference type="ARBA" id="ARBA00023002"/>
    </source>
</evidence>
<dbReference type="GO" id="GO:0006208">
    <property type="term" value="P:pyrimidine nucleobase catabolic process"/>
    <property type="evidence" value="ECO:0007669"/>
    <property type="project" value="TreeGrafter"/>
</dbReference>
<comment type="caution">
    <text evidence="3">The sequence shown here is derived from an EMBL/GenBank/DDBJ whole genome shotgun (WGS) entry which is preliminary data.</text>
</comment>